<dbReference type="SUPFAM" id="SSF56112">
    <property type="entry name" value="Protein kinase-like (PK-like)"/>
    <property type="match status" value="1"/>
</dbReference>
<dbReference type="GO" id="GO:0005737">
    <property type="term" value="C:cytoplasm"/>
    <property type="evidence" value="ECO:0007669"/>
    <property type="project" value="TreeGrafter"/>
</dbReference>
<evidence type="ECO:0000313" key="2">
    <source>
        <dbReference type="EMBL" id="OAO15263.1"/>
    </source>
</evidence>
<keyword evidence="3" id="KW-1185">Reference proteome</keyword>
<name>A0A196SE33_BLAHN</name>
<dbReference type="PANTHER" id="PTHR22603">
    <property type="entry name" value="CHOLINE/ETHANOALAMINE KINASE"/>
    <property type="match status" value="1"/>
</dbReference>
<keyword evidence="2" id="KW-0808">Transferase</keyword>
<proteinExistence type="inferred from homology"/>
<accession>A0A196SE33</accession>
<protein>
    <submittedName>
        <fullName evidence="2">Choline/ethanolamine kinase</fullName>
    </submittedName>
</protein>
<keyword evidence="2" id="KW-0418">Kinase</keyword>
<comment type="similarity">
    <text evidence="1">Belongs to the choline/ethanolamine kinase family.</text>
</comment>
<comment type="caution">
    <text evidence="2">The sequence shown here is derived from an EMBL/GenBank/DDBJ whole genome shotgun (WGS) entry which is preliminary data.</text>
</comment>
<dbReference type="EMBL" id="LXWW01000159">
    <property type="protein sequence ID" value="OAO15263.1"/>
    <property type="molecule type" value="Genomic_DNA"/>
</dbReference>
<organism evidence="2 3">
    <name type="scientific">Blastocystis sp. subtype 1 (strain ATCC 50177 / NandII)</name>
    <dbReference type="NCBI Taxonomy" id="478820"/>
    <lineage>
        <taxon>Eukaryota</taxon>
        <taxon>Sar</taxon>
        <taxon>Stramenopiles</taxon>
        <taxon>Bigyra</taxon>
        <taxon>Opalozoa</taxon>
        <taxon>Opalinata</taxon>
        <taxon>Blastocystidae</taxon>
        <taxon>Blastocystis</taxon>
    </lineage>
</organism>
<dbReference type="GO" id="GO:0006646">
    <property type="term" value="P:phosphatidylethanolamine biosynthetic process"/>
    <property type="evidence" value="ECO:0007669"/>
    <property type="project" value="TreeGrafter"/>
</dbReference>
<sequence length="347" mass="40659">MPTLLEMDYDARKRFVFDELKSVAQWSDVTSVDDFDMEQNKDGLTNVIYKLSKKSNPDDYPILFRIYGAGSSEFLNREKELAFFSILSENHSGIALVRHFPEGRLEEWKVGFKSLNDEGCRDPAISRQIAHQLARMHNMKIEDGHFDHCGTMLECWTGVCETHEARDKGAFPDLNLGCLREEIRRNVELMHKECSDFVYGHQDLLRGNVLRNQKGDILIIDFEYTCILAAPLDICHHFCEWMTRYDSASYWIDMTLHPNAEEETNFLTAYLETRKARSVTKEEVDSLREEVHRFQCFSFFFWFVWAVMQTRLGADWDCHGYALSRWTLYKQLKKQHYGVEALPVISE</sequence>
<dbReference type="OrthoDB" id="10267235at2759"/>
<dbReference type="PANTHER" id="PTHR22603:SF93">
    <property type="entry name" value="RE24176P"/>
    <property type="match status" value="1"/>
</dbReference>
<dbReference type="Gene3D" id="3.30.200.20">
    <property type="entry name" value="Phosphorylase Kinase, domain 1"/>
    <property type="match status" value="1"/>
</dbReference>
<dbReference type="GO" id="GO:0004305">
    <property type="term" value="F:ethanolamine kinase activity"/>
    <property type="evidence" value="ECO:0007669"/>
    <property type="project" value="TreeGrafter"/>
</dbReference>
<evidence type="ECO:0000313" key="3">
    <source>
        <dbReference type="Proteomes" id="UP000078348"/>
    </source>
</evidence>
<evidence type="ECO:0000256" key="1">
    <source>
        <dbReference type="ARBA" id="ARBA00038211"/>
    </source>
</evidence>
<dbReference type="AlphaFoldDB" id="A0A196SE33"/>
<dbReference type="Proteomes" id="UP000078348">
    <property type="component" value="Unassembled WGS sequence"/>
</dbReference>
<dbReference type="InterPro" id="IPR011009">
    <property type="entry name" value="Kinase-like_dom_sf"/>
</dbReference>
<dbReference type="STRING" id="478820.A0A196SE33"/>
<reference evidence="2 3" key="1">
    <citation type="submission" date="2016-05" db="EMBL/GenBank/DDBJ databases">
        <title>Nuclear genome of Blastocystis sp. subtype 1 NandII.</title>
        <authorList>
            <person name="Gentekaki E."/>
            <person name="Curtis B."/>
            <person name="Stairs C."/>
            <person name="Eme L."/>
            <person name="Herman E."/>
            <person name="Klimes V."/>
            <person name="Arias M.C."/>
            <person name="Elias M."/>
            <person name="Hilliou F."/>
            <person name="Klute M."/>
            <person name="Malik S.-B."/>
            <person name="Pightling A."/>
            <person name="Rachubinski R."/>
            <person name="Salas D."/>
            <person name="Schlacht A."/>
            <person name="Suga H."/>
            <person name="Archibald J."/>
            <person name="Ball S.G."/>
            <person name="Clark G."/>
            <person name="Dacks J."/>
            <person name="Van Der Giezen M."/>
            <person name="Tsaousis A."/>
            <person name="Roger A."/>
        </authorList>
    </citation>
    <scope>NUCLEOTIDE SEQUENCE [LARGE SCALE GENOMIC DNA]</scope>
    <source>
        <strain evidence="3">ATCC 50177 / NandII</strain>
    </source>
</reference>
<dbReference type="GO" id="GO:0004103">
    <property type="term" value="F:choline kinase activity"/>
    <property type="evidence" value="ECO:0007669"/>
    <property type="project" value="TreeGrafter"/>
</dbReference>
<dbReference type="Gene3D" id="3.90.1200.10">
    <property type="match status" value="1"/>
</dbReference>
<gene>
    <name evidence="2" type="ORF">AV274_3042</name>
</gene>
<dbReference type="Pfam" id="PF01633">
    <property type="entry name" value="Choline_kinase"/>
    <property type="match status" value="1"/>
</dbReference>